<evidence type="ECO:0000256" key="3">
    <source>
        <dbReference type="ARBA" id="ARBA00007575"/>
    </source>
</evidence>
<dbReference type="InterPro" id="IPR013578">
    <property type="entry name" value="Peptidase_M16C_assoc"/>
</dbReference>
<comment type="similarity">
    <text evidence="3">Belongs to the peptidase M16 family. PreP subfamily.</text>
</comment>
<keyword evidence="7" id="KW-0862">Zinc</keyword>
<dbReference type="Gene3D" id="3.30.830.10">
    <property type="entry name" value="Metalloenzyme, LuxS/M16 peptidase-like"/>
    <property type="match status" value="4"/>
</dbReference>
<gene>
    <name evidence="11" type="ORF">CLEP1334_LOCUS24240</name>
    <name evidence="12" type="ORF">CLEP1334_LOCUS24241</name>
</gene>
<evidence type="ECO:0000256" key="5">
    <source>
        <dbReference type="ARBA" id="ARBA00022723"/>
    </source>
</evidence>
<evidence type="ECO:0000313" key="11">
    <source>
        <dbReference type="EMBL" id="CAD8548950.1"/>
    </source>
</evidence>
<dbReference type="GO" id="GO:0004222">
    <property type="term" value="F:metalloendopeptidase activity"/>
    <property type="evidence" value="ECO:0007669"/>
    <property type="project" value="TreeGrafter"/>
</dbReference>
<dbReference type="GO" id="GO:0016485">
    <property type="term" value="P:protein processing"/>
    <property type="evidence" value="ECO:0007669"/>
    <property type="project" value="TreeGrafter"/>
</dbReference>
<reference evidence="12" key="1">
    <citation type="submission" date="2021-01" db="EMBL/GenBank/DDBJ databases">
        <authorList>
            <person name="Corre E."/>
            <person name="Pelletier E."/>
            <person name="Niang G."/>
            <person name="Scheremetjew M."/>
            <person name="Finn R."/>
            <person name="Kale V."/>
            <person name="Holt S."/>
            <person name="Cochrane G."/>
            <person name="Meng A."/>
            <person name="Brown T."/>
            <person name="Cohen L."/>
        </authorList>
    </citation>
    <scope>NUCLEOTIDE SEQUENCE</scope>
    <source>
        <strain evidence="12">RCC1130</strain>
    </source>
</reference>
<protein>
    <recommendedName>
        <fullName evidence="10">Peptidase M16C associated domain-containing protein</fullName>
    </recommendedName>
</protein>
<evidence type="ECO:0000256" key="9">
    <source>
        <dbReference type="ARBA" id="ARBA00023128"/>
    </source>
</evidence>
<dbReference type="SUPFAM" id="SSF63411">
    <property type="entry name" value="LuxS/MPP-like metallohydrolase"/>
    <property type="match status" value="4"/>
</dbReference>
<keyword evidence="5" id="KW-0479">Metal-binding</keyword>
<dbReference type="InterPro" id="IPR011765">
    <property type="entry name" value="Pept_M16_N"/>
</dbReference>
<dbReference type="EMBL" id="HBER01048316">
    <property type="protein sequence ID" value="CAD8548951.1"/>
    <property type="molecule type" value="Transcribed_RNA"/>
</dbReference>
<dbReference type="InterPro" id="IPR007863">
    <property type="entry name" value="Peptidase_M16_C"/>
</dbReference>
<dbReference type="FunFam" id="3.30.830.10:FF:000009">
    <property type="entry name" value="Presequence protease, mitochondrial"/>
    <property type="match status" value="1"/>
</dbReference>
<dbReference type="Pfam" id="PF00675">
    <property type="entry name" value="Peptidase_M16"/>
    <property type="match status" value="1"/>
</dbReference>
<feature type="domain" description="Peptidase M16C associated" evidence="10">
    <location>
        <begin position="526"/>
        <end position="783"/>
    </location>
</feature>
<evidence type="ECO:0000256" key="6">
    <source>
        <dbReference type="ARBA" id="ARBA00022801"/>
    </source>
</evidence>
<sequence length="1053" mass="113369">MALSCRVAAGLPATPAIGRAAVRGAVRGRASRHARHASLSTVRMAVDTAAPPRSALDMPTAEHPAFELLRVETVDEYTLKCATYRHRKSGAEVISAAADDDNKVFGIVFRTPVTDSTGVPHILEHSVLCGSDKYTSKEPFAELLKGSLQTFLNAFTYPDRTCYPVASQNTKDFYNLVNVYLDAVLNPRAKRDPTVLQQEGWHYELDDAAAPLSYKGVVFNEMKGVYSSPDSRMYRAAQQATFPDTTYAVDSGGDPAVIPSLTFEQFKSFHDAYYHPANSRIFFYGDDDLSYRLQLLDDYLSAFDAPPTPPTSAIATQKLYTQPWKVVEPFPASAEAEAAGGQHMVMLNWLLNEEPLGDVDELALNILDHLLMGTTTAPLYKAMLDSGLGAALMGGGLSDELKQATFSVGLKGVAKADVREVEALALRTLAETAAQGFDADAIEASLNTIEFSMREMNTGGFPKGLAFMLSIMPRWIYREGESPTDALRFEAPLSELKRRLAAGEKVFEGLLTKLLLDNGHRTTVELAPDETLAAKLQTEEERVLAEAKEKMSDAELQEVISSTAALKAAQLKEDSAADLATIPRVGLADLEREVKTIRTETAALPGGGTLLTNPMPTAGVVYADVLLDLSVLPLSELPLMGLFTRLLLETGTSEMEAVTLQRRIGARTGGIDASIFSQQRLAADGAVADPYDVVHMLAVRAKGTSEKAEQLFDLVGAVLTDANLDSKAKVVEILKESKANLESRFVSSGNAFASLRLSSRTSLLGYISEQTGGVSYYATVKAMLENAQSDWPSLLARLVAVRDAVLSQKGVVINLTADPAALDAARPAVDAFVGRLPAASAAAPAAPWREEVSLAPKLDEAYAITTQVNYVAAGARLFEPGTVHNMGAYGVVARYLSSGYLWDNVRVVGGAYGGGCALNPNSGAFAFSSYRDPNLQDTLDIYAATPKVLAELELTDEALEQAIVGAVGELDKPLTPDQKGLRALTWHLLGQTTEGRQRYRDEMLGTTREDFRKFGEVLSAAQLKVAIFGSAEALEKANAARPADEQIAVTKLA</sequence>
<proteinExistence type="inferred from homology"/>
<dbReference type="EMBL" id="HBER01048315">
    <property type="protein sequence ID" value="CAD8548950.1"/>
    <property type="molecule type" value="Transcribed_RNA"/>
</dbReference>
<evidence type="ECO:0000256" key="8">
    <source>
        <dbReference type="ARBA" id="ARBA00023049"/>
    </source>
</evidence>
<dbReference type="Pfam" id="PF22516">
    <property type="entry name" value="PreP_C"/>
    <property type="match status" value="1"/>
</dbReference>
<dbReference type="PANTHER" id="PTHR43016">
    <property type="entry name" value="PRESEQUENCE PROTEASE"/>
    <property type="match status" value="1"/>
</dbReference>
<dbReference type="InterPro" id="IPR055130">
    <property type="entry name" value="PreP_C"/>
</dbReference>
<dbReference type="Pfam" id="PF05193">
    <property type="entry name" value="Peptidase_M16_C"/>
    <property type="match status" value="1"/>
</dbReference>
<evidence type="ECO:0000256" key="7">
    <source>
        <dbReference type="ARBA" id="ARBA00022833"/>
    </source>
</evidence>
<keyword evidence="6" id="KW-0378">Hydrolase</keyword>
<keyword evidence="4" id="KW-0645">Protease</keyword>
<evidence type="ECO:0000256" key="2">
    <source>
        <dbReference type="ARBA" id="ARBA00004173"/>
    </source>
</evidence>
<accession>A0A6U5MC85</accession>
<dbReference type="Pfam" id="PF08367">
    <property type="entry name" value="M16C_assoc"/>
    <property type="match status" value="1"/>
</dbReference>
<organism evidence="12">
    <name type="scientific">Calcidiscus leptoporus</name>
    <dbReference type="NCBI Taxonomy" id="127549"/>
    <lineage>
        <taxon>Eukaryota</taxon>
        <taxon>Haptista</taxon>
        <taxon>Haptophyta</taxon>
        <taxon>Prymnesiophyceae</taxon>
        <taxon>Coccolithales</taxon>
        <taxon>Calcidiscaceae</taxon>
        <taxon>Calcidiscus</taxon>
    </lineage>
</organism>
<dbReference type="SMART" id="SM01264">
    <property type="entry name" value="M16C_associated"/>
    <property type="match status" value="1"/>
</dbReference>
<evidence type="ECO:0000313" key="12">
    <source>
        <dbReference type="EMBL" id="CAD8548951.1"/>
    </source>
</evidence>
<name>A0A6U5MC85_9EUKA</name>
<dbReference type="PANTHER" id="PTHR43016:SF13">
    <property type="entry name" value="PRESEQUENCE PROTEASE, MITOCHONDRIAL"/>
    <property type="match status" value="1"/>
</dbReference>
<comment type="subcellular location">
    <subcellularLocation>
        <location evidence="2">Mitochondrion</location>
    </subcellularLocation>
</comment>
<dbReference type="GO" id="GO:0046872">
    <property type="term" value="F:metal ion binding"/>
    <property type="evidence" value="ECO:0007669"/>
    <property type="project" value="UniProtKB-KW"/>
</dbReference>
<evidence type="ECO:0000259" key="10">
    <source>
        <dbReference type="SMART" id="SM01264"/>
    </source>
</evidence>
<evidence type="ECO:0000256" key="4">
    <source>
        <dbReference type="ARBA" id="ARBA00022670"/>
    </source>
</evidence>
<dbReference type="AlphaFoldDB" id="A0A6U5MC85"/>
<keyword evidence="8" id="KW-0482">Metalloprotease</keyword>
<evidence type="ECO:0000256" key="1">
    <source>
        <dbReference type="ARBA" id="ARBA00001947"/>
    </source>
</evidence>
<dbReference type="GO" id="GO:0005739">
    <property type="term" value="C:mitochondrion"/>
    <property type="evidence" value="ECO:0007669"/>
    <property type="project" value="UniProtKB-SubCell"/>
</dbReference>
<dbReference type="FunFam" id="3.30.830.10:FF:000034">
    <property type="entry name" value="presequence protease 1, chloroplastic/mitochondrial"/>
    <property type="match status" value="1"/>
</dbReference>
<comment type="cofactor">
    <cofactor evidence="1">
        <name>Zn(2+)</name>
        <dbReference type="ChEBI" id="CHEBI:29105"/>
    </cofactor>
</comment>
<keyword evidence="9" id="KW-0496">Mitochondrion</keyword>
<dbReference type="InterPro" id="IPR011249">
    <property type="entry name" value="Metalloenz_LuxS/M16"/>
</dbReference>